<proteinExistence type="predicted"/>
<keyword evidence="2" id="KW-1185">Reference proteome</keyword>
<dbReference type="OrthoDB" id="2468081at2759"/>
<comment type="caution">
    <text evidence="1">The sequence shown here is derived from an EMBL/GenBank/DDBJ whole genome shotgun (WGS) entry which is preliminary data.</text>
</comment>
<sequence length="126" mass="14777">MYPTIQKLIQYLNDIYIKLIISEIQDVCKTINESMLKHWDEPKETGLIASYLNLYFKNLCFLSPSEKIETINLIRTKITNLSDLSAFTTSNNPIQNTYEHMMSKFFDDDDTDTHLLSLDVKLQLYD</sequence>
<dbReference type="EMBL" id="CAJVPZ010014930">
    <property type="protein sequence ID" value="CAG8661844.1"/>
    <property type="molecule type" value="Genomic_DNA"/>
</dbReference>
<accession>A0A9N9E5S2</accession>
<evidence type="ECO:0000313" key="2">
    <source>
        <dbReference type="Proteomes" id="UP000789396"/>
    </source>
</evidence>
<protein>
    <submittedName>
        <fullName evidence="1">8351_t:CDS:1</fullName>
    </submittedName>
</protein>
<name>A0A9N9E5S2_9GLOM</name>
<reference evidence="1" key="1">
    <citation type="submission" date="2021-06" db="EMBL/GenBank/DDBJ databases">
        <authorList>
            <person name="Kallberg Y."/>
            <person name="Tangrot J."/>
            <person name="Rosling A."/>
        </authorList>
    </citation>
    <scope>NUCLEOTIDE SEQUENCE</scope>
    <source>
        <strain evidence="1">IN212</strain>
    </source>
</reference>
<dbReference type="AlphaFoldDB" id="A0A9N9E5S2"/>
<organism evidence="1 2">
    <name type="scientific">Racocetra fulgida</name>
    <dbReference type="NCBI Taxonomy" id="60492"/>
    <lineage>
        <taxon>Eukaryota</taxon>
        <taxon>Fungi</taxon>
        <taxon>Fungi incertae sedis</taxon>
        <taxon>Mucoromycota</taxon>
        <taxon>Glomeromycotina</taxon>
        <taxon>Glomeromycetes</taxon>
        <taxon>Diversisporales</taxon>
        <taxon>Gigasporaceae</taxon>
        <taxon>Racocetra</taxon>
    </lineage>
</organism>
<dbReference type="Proteomes" id="UP000789396">
    <property type="component" value="Unassembled WGS sequence"/>
</dbReference>
<evidence type="ECO:0000313" key="1">
    <source>
        <dbReference type="EMBL" id="CAG8661844.1"/>
    </source>
</evidence>
<feature type="non-terminal residue" evidence="1">
    <location>
        <position position="126"/>
    </location>
</feature>
<gene>
    <name evidence="1" type="ORF">RFULGI_LOCUS8881</name>
</gene>